<sequence>MGIPSAGHYEDNDVEDIPTLPSTSSTKLMGSSDNNNSAPPPPYTSLNASYPETNTNPSSHSLIPQETFQTETAPSGQMTLIPGPGAIGGPNNMDDLDAYVLTPAPQGTPVRCRISRDKKGVDRNIYPTYYLHMEREDGKKTFLLAARRRKKSTRLIIYCQQTQLIFLEEVKILLESLDQKLLSEVILSFKNAILQGKRRQIGSNFMGTQFTIFDKGLGPQKPGSLSDGSNIREELAAVLYDTNVLGFKGPRKMTVVIPGMSMDHQRVAVRPRDEHQSILERFKRKDMEDLLDLHNKTPVWNDGRFINTNIKTLKSNIVLGYISSKFNFFIYFAPRLPVSSQP</sequence>
<dbReference type="Gene3D" id="3.20.90.10">
    <property type="entry name" value="Tubby Protein, Chain A"/>
    <property type="match status" value="1"/>
</dbReference>
<dbReference type="PANTHER" id="PTHR16517">
    <property type="entry name" value="TUBBY-RELATED"/>
    <property type="match status" value="1"/>
</dbReference>
<evidence type="ECO:0000259" key="3">
    <source>
        <dbReference type="Pfam" id="PF01167"/>
    </source>
</evidence>
<dbReference type="Proteomes" id="UP000230750">
    <property type="component" value="Unassembled WGS sequence"/>
</dbReference>
<comment type="caution">
    <text evidence="4">The sequence shown here is derived from an EMBL/GenBank/DDBJ whole genome shotgun (WGS) entry which is preliminary data.</text>
</comment>
<protein>
    <submittedName>
        <fullName evidence="4">Putative tubby-related protein 3</fullName>
    </submittedName>
</protein>
<feature type="domain" description="Tubby C-terminal" evidence="3">
    <location>
        <begin position="101"/>
        <end position="302"/>
    </location>
</feature>
<dbReference type="Pfam" id="PF01167">
    <property type="entry name" value="Tub"/>
    <property type="match status" value="1"/>
</dbReference>
<dbReference type="EMBL" id="MRZV01002230">
    <property type="protein sequence ID" value="PIK34265.1"/>
    <property type="molecule type" value="Genomic_DNA"/>
</dbReference>
<feature type="compositionally biased region" description="Polar residues" evidence="2">
    <location>
        <begin position="44"/>
        <end position="62"/>
    </location>
</feature>
<dbReference type="GO" id="GO:0061512">
    <property type="term" value="P:protein localization to cilium"/>
    <property type="evidence" value="ECO:0007669"/>
    <property type="project" value="TreeGrafter"/>
</dbReference>
<evidence type="ECO:0000313" key="5">
    <source>
        <dbReference type="Proteomes" id="UP000230750"/>
    </source>
</evidence>
<dbReference type="PRINTS" id="PR01573">
    <property type="entry name" value="SUPERTUBBY"/>
</dbReference>
<evidence type="ECO:0000256" key="1">
    <source>
        <dbReference type="ARBA" id="ARBA00007129"/>
    </source>
</evidence>
<dbReference type="SUPFAM" id="SSF54518">
    <property type="entry name" value="Tubby C-terminal domain-like"/>
    <property type="match status" value="1"/>
</dbReference>
<dbReference type="InterPro" id="IPR025659">
    <property type="entry name" value="Tubby-like_C"/>
</dbReference>
<organism evidence="4 5">
    <name type="scientific">Stichopus japonicus</name>
    <name type="common">Sea cucumber</name>
    <dbReference type="NCBI Taxonomy" id="307972"/>
    <lineage>
        <taxon>Eukaryota</taxon>
        <taxon>Metazoa</taxon>
        <taxon>Echinodermata</taxon>
        <taxon>Eleutherozoa</taxon>
        <taxon>Echinozoa</taxon>
        <taxon>Holothuroidea</taxon>
        <taxon>Aspidochirotacea</taxon>
        <taxon>Aspidochirotida</taxon>
        <taxon>Stichopodidae</taxon>
        <taxon>Apostichopus</taxon>
    </lineage>
</organism>
<dbReference type="InterPro" id="IPR000007">
    <property type="entry name" value="Tubby_C"/>
</dbReference>
<dbReference type="OrthoDB" id="8775810at2759"/>
<gene>
    <name evidence="4" type="ORF">BSL78_28909</name>
</gene>
<reference evidence="4 5" key="1">
    <citation type="journal article" date="2017" name="PLoS Biol.">
        <title>The sea cucumber genome provides insights into morphological evolution and visceral regeneration.</title>
        <authorList>
            <person name="Zhang X."/>
            <person name="Sun L."/>
            <person name="Yuan J."/>
            <person name="Sun Y."/>
            <person name="Gao Y."/>
            <person name="Zhang L."/>
            <person name="Li S."/>
            <person name="Dai H."/>
            <person name="Hamel J.F."/>
            <person name="Liu C."/>
            <person name="Yu Y."/>
            <person name="Liu S."/>
            <person name="Lin W."/>
            <person name="Guo K."/>
            <person name="Jin S."/>
            <person name="Xu P."/>
            <person name="Storey K.B."/>
            <person name="Huan P."/>
            <person name="Zhang T."/>
            <person name="Zhou Y."/>
            <person name="Zhang J."/>
            <person name="Lin C."/>
            <person name="Li X."/>
            <person name="Xing L."/>
            <person name="Huo D."/>
            <person name="Sun M."/>
            <person name="Wang L."/>
            <person name="Mercier A."/>
            <person name="Li F."/>
            <person name="Yang H."/>
            <person name="Xiang J."/>
        </authorList>
    </citation>
    <scope>NUCLEOTIDE SEQUENCE [LARGE SCALE GENOMIC DNA]</scope>
    <source>
        <strain evidence="4">Shaxun</strain>
        <tissue evidence="4">Muscle</tissue>
    </source>
</reference>
<comment type="similarity">
    <text evidence="1">Belongs to the TUB family.</text>
</comment>
<dbReference type="STRING" id="307972.A0A2G8JEW4"/>
<keyword evidence="5" id="KW-1185">Reference proteome</keyword>
<proteinExistence type="inferred from homology"/>
<evidence type="ECO:0000313" key="4">
    <source>
        <dbReference type="EMBL" id="PIK34265.1"/>
    </source>
</evidence>
<dbReference type="GO" id="GO:0005929">
    <property type="term" value="C:cilium"/>
    <property type="evidence" value="ECO:0007669"/>
    <property type="project" value="TreeGrafter"/>
</dbReference>
<evidence type="ECO:0000256" key="2">
    <source>
        <dbReference type="SAM" id="MobiDB-lite"/>
    </source>
</evidence>
<dbReference type="AlphaFoldDB" id="A0A2G8JEW4"/>
<dbReference type="PANTHER" id="PTHR16517:SF7">
    <property type="entry name" value="PROTEIN KING TUBBY"/>
    <property type="match status" value="1"/>
</dbReference>
<accession>A0A2G8JEW4</accession>
<feature type="region of interest" description="Disordered" evidence="2">
    <location>
        <begin position="1"/>
        <end position="62"/>
    </location>
</feature>
<name>A0A2G8JEW4_STIJA</name>
<feature type="compositionally biased region" description="Polar residues" evidence="2">
    <location>
        <begin position="20"/>
        <end position="29"/>
    </location>
</feature>